<keyword evidence="4" id="KW-1185">Reference proteome</keyword>
<reference evidence="3 4" key="1">
    <citation type="submission" date="2013-09" db="EMBL/GenBank/DDBJ databases">
        <title>High correlation between genotypes and phenotypes of environmental bacteria Comamonas testosteroni strains.</title>
        <authorList>
            <person name="Liu L."/>
            <person name="Zhu W."/>
            <person name="Xia X."/>
            <person name="Xu B."/>
            <person name="Luo M."/>
            <person name="Wang G."/>
        </authorList>
    </citation>
    <scope>NUCLEOTIDE SEQUENCE [LARGE SCALE GENOMIC DNA]</scope>
    <source>
        <strain evidence="3 4">DF2</strain>
    </source>
</reference>
<evidence type="ECO:0000256" key="1">
    <source>
        <dbReference type="SAM" id="MobiDB-lite"/>
    </source>
</evidence>
<evidence type="ECO:0000313" key="3">
    <source>
        <dbReference type="EMBL" id="KGH04612.1"/>
    </source>
</evidence>
<dbReference type="InterPro" id="IPR003491">
    <property type="entry name" value="REP-like_C"/>
</dbReference>
<feature type="domain" description="Replication initiation protein-like C-terminal" evidence="2">
    <location>
        <begin position="199"/>
        <end position="299"/>
    </location>
</feature>
<dbReference type="Proteomes" id="UP000029549">
    <property type="component" value="Unassembled WGS sequence"/>
</dbReference>
<dbReference type="EMBL" id="AWTP01000155">
    <property type="protein sequence ID" value="KGH04612.1"/>
    <property type="molecule type" value="Genomic_DNA"/>
</dbReference>
<organism evidence="3 4">
    <name type="scientific">Comamonas thiooxydans</name>
    <dbReference type="NCBI Taxonomy" id="363952"/>
    <lineage>
        <taxon>Bacteria</taxon>
        <taxon>Pseudomonadati</taxon>
        <taxon>Pseudomonadota</taxon>
        <taxon>Betaproteobacteria</taxon>
        <taxon>Burkholderiales</taxon>
        <taxon>Comamonadaceae</taxon>
        <taxon>Comamonas</taxon>
    </lineage>
</organism>
<evidence type="ECO:0000313" key="4">
    <source>
        <dbReference type="Proteomes" id="UP000029549"/>
    </source>
</evidence>
<accession>A0A0E3BUH1</accession>
<gene>
    <name evidence="3" type="ORF">P608_24080</name>
</gene>
<name>A0A0E3BUH1_9BURK</name>
<dbReference type="Pfam" id="PF02486">
    <property type="entry name" value="Rep_trans"/>
    <property type="match status" value="1"/>
</dbReference>
<comment type="caution">
    <text evidence="3">The sequence shown here is derived from an EMBL/GenBank/DDBJ whole genome shotgun (WGS) entry which is preliminary data.</text>
</comment>
<proteinExistence type="predicted"/>
<sequence length="426" mass="47758">MKNANDLVLVNNEIKLRLQIERQASSNLVHVDWIAFTVQMRHAPVPTVETLFPTFDETIWQDGGPLDSRSVHEREEGRRMALYHRVKLVNMLRELEDEDYTAHTQAFQMAEDVAAILGPDFIANSELCRGLNFYKHRYNIERCGRTVGWVGFLSVAKGARSEAQAKTIHVNLEGMACTFAKAGWREDLADYIDEHRGLITRCDLALDFFQGVAGGWARFKPEYDAGLMDHMGRRPKAKAWDEWDGLGEGRSIYLGSRQAGKLTNIYEKGKQLFGAKDATDWTRIELRYGNQKRILPSDLLRNPDGCFAGASTWHATMLGEAGAMAAPLPIKTEPRLPEQTILAECVRNARWAMSTAGKSLALALKHLDFETLLGFVDNCAEMPNRLSKFSKEEVEKAYAQAFKQVSASGSGRTGSKADQAITEEIQ</sequence>
<feature type="region of interest" description="Disordered" evidence="1">
    <location>
        <begin position="405"/>
        <end position="426"/>
    </location>
</feature>
<dbReference type="RefSeq" id="WP_052053031.1">
    <property type="nucleotide sequence ID" value="NZ_AWTM01000109.1"/>
</dbReference>
<evidence type="ECO:0000259" key="2">
    <source>
        <dbReference type="Pfam" id="PF02486"/>
    </source>
</evidence>
<protein>
    <submittedName>
        <fullName evidence="3">Replication initiation protein</fullName>
    </submittedName>
</protein>
<dbReference type="AlphaFoldDB" id="A0A0E3BUH1"/>